<dbReference type="GO" id="GO:0003677">
    <property type="term" value="F:DNA binding"/>
    <property type="evidence" value="ECO:0007669"/>
    <property type="project" value="UniProtKB-KW"/>
</dbReference>
<dbReference type="InterPro" id="IPR001005">
    <property type="entry name" value="SANT/Myb"/>
</dbReference>
<dbReference type="InterPro" id="IPR051953">
    <property type="entry name" value="Plant_SW-associated_TFs"/>
</dbReference>
<keyword evidence="2" id="KW-0677">Repeat</keyword>
<keyword evidence="4" id="KW-0238">DNA-binding</keyword>
<dbReference type="PANTHER" id="PTHR47997">
    <property type="entry name" value="MYB DOMAIN PROTEIN 55"/>
    <property type="match status" value="1"/>
</dbReference>
<keyword evidence="11" id="KW-1185">Reference proteome</keyword>
<comment type="caution">
    <text evidence="10">The sequence shown here is derived from an EMBL/GenBank/DDBJ whole genome shotgun (WGS) entry which is preliminary data.</text>
</comment>
<dbReference type="OrthoDB" id="2143914at2759"/>
<reference evidence="10" key="1">
    <citation type="submission" date="2022-04" db="EMBL/GenBank/DDBJ databases">
        <title>Carnegiea gigantea Genome sequencing and assembly v2.</title>
        <authorList>
            <person name="Copetti D."/>
            <person name="Sanderson M.J."/>
            <person name="Burquez A."/>
            <person name="Wojciechowski M.F."/>
        </authorList>
    </citation>
    <scope>NUCLEOTIDE SEQUENCE</scope>
    <source>
        <strain evidence="10">SGP5-SGP5p</strain>
        <tissue evidence="10">Aerial part</tissue>
    </source>
</reference>
<name>A0A9Q1Q8L1_9CARY</name>
<dbReference type="SMART" id="SM00717">
    <property type="entry name" value="SANT"/>
    <property type="match status" value="1"/>
</dbReference>
<dbReference type="Gene3D" id="1.10.10.60">
    <property type="entry name" value="Homeodomain-like"/>
    <property type="match status" value="1"/>
</dbReference>
<feature type="domain" description="HTH myb-type" evidence="9">
    <location>
        <begin position="9"/>
        <end position="75"/>
    </location>
</feature>
<dbReference type="PANTHER" id="PTHR47997:SF31">
    <property type="entry name" value="MYB TRANSCRIPTION FACTOR"/>
    <property type="match status" value="1"/>
</dbReference>
<evidence type="ECO:0000313" key="10">
    <source>
        <dbReference type="EMBL" id="KAJ8432464.1"/>
    </source>
</evidence>
<dbReference type="Pfam" id="PF00249">
    <property type="entry name" value="Myb_DNA-binding"/>
    <property type="match status" value="1"/>
</dbReference>
<dbReference type="GO" id="GO:0005634">
    <property type="term" value="C:nucleus"/>
    <property type="evidence" value="ECO:0007669"/>
    <property type="project" value="UniProtKB-SubCell"/>
</dbReference>
<organism evidence="10 11">
    <name type="scientific">Carnegiea gigantea</name>
    <dbReference type="NCBI Taxonomy" id="171969"/>
    <lineage>
        <taxon>Eukaryota</taxon>
        <taxon>Viridiplantae</taxon>
        <taxon>Streptophyta</taxon>
        <taxon>Embryophyta</taxon>
        <taxon>Tracheophyta</taxon>
        <taxon>Spermatophyta</taxon>
        <taxon>Magnoliopsida</taxon>
        <taxon>eudicotyledons</taxon>
        <taxon>Gunneridae</taxon>
        <taxon>Pentapetalae</taxon>
        <taxon>Caryophyllales</taxon>
        <taxon>Cactineae</taxon>
        <taxon>Cactaceae</taxon>
        <taxon>Cactoideae</taxon>
        <taxon>Echinocereeae</taxon>
        <taxon>Carnegiea</taxon>
    </lineage>
</organism>
<keyword evidence="5" id="KW-0804">Transcription</keyword>
<feature type="compositionally biased region" description="Low complexity" evidence="7">
    <location>
        <begin position="81"/>
        <end position="95"/>
    </location>
</feature>
<feature type="region of interest" description="Disordered" evidence="7">
    <location>
        <begin position="76"/>
        <end position="95"/>
    </location>
</feature>
<evidence type="ECO:0000256" key="1">
    <source>
        <dbReference type="ARBA" id="ARBA00004123"/>
    </source>
</evidence>
<dbReference type="SUPFAM" id="SSF46689">
    <property type="entry name" value="Homeodomain-like"/>
    <property type="match status" value="1"/>
</dbReference>
<dbReference type="Proteomes" id="UP001153076">
    <property type="component" value="Unassembled WGS sequence"/>
</dbReference>
<evidence type="ECO:0000256" key="3">
    <source>
        <dbReference type="ARBA" id="ARBA00023015"/>
    </source>
</evidence>
<evidence type="ECO:0000259" key="8">
    <source>
        <dbReference type="PROSITE" id="PS50090"/>
    </source>
</evidence>
<proteinExistence type="predicted"/>
<keyword evidence="6" id="KW-0539">Nucleus</keyword>
<dbReference type="AlphaFoldDB" id="A0A9Q1Q8L1"/>
<dbReference type="InterPro" id="IPR009057">
    <property type="entry name" value="Homeodomain-like_sf"/>
</dbReference>
<evidence type="ECO:0000256" key="2">
    <source>
        <dbReference type="ARBA" id="ARBA00022737"/>
    </source>
</evidence>
<accession>A0A9Q1Q8L1</accession>
<dbReference type="InterPro" id="IPR017930">
    <property type="entry name" value="Myb_dom"/>
</dbReference>
<sequence>MGHHSCCNQQKVKRGLWSPEEDEKLIRYISTHGYGCWSEVPEKAGNRWAHIASHLPGRTDNEIKNYWNSWIKKKIRKPQPSSSSSSSTIAGTFSSTTTTVSATTAQVATTLASNCPFMIGFGSEPTSSIIQDGPTTRGATMSLQECSTTTTLIPSSSPMFMFDTGTIAGPIGDNNNNNINISNALGSGSDDHQQVWNYMPMFTNSASTISTSLLEITQNSNSNYMPSLIESIENMVVPIEVQSCTSASTDQDQQGDHRMAMMSTHCLPKQDDRDQDQDDQLVGINGWGMIETQAYPNSLLFWDQI</sequence>
<evidence type="ECO:0000313" key="11">
    <source>
        <dbReference type="Proteomes" id="UP001153076"/>
    </source>
</evidence>
<dbReference type="PROSITE" id="PS51294">
    <property type="entry name" value="HTH_MYB"/>
    <property type="match status" value="1"/>
</dbReference>
<evidence type="ECO:0000259" key="9">
    <source>
        <dbReference type="PROSITE" id="PS51294"/>
    </source>
</evidence>
<gene>
    <name evidence="10" type="ORF">Cgig2_027761</name>
</gene>
<dbReference type="PROSITE" id="PS50090">
    <property type="entry name" value="MYB_LIKE"/>
    <property type="match status" value="1"/>
</dbReference>
<protein>
    <submittedName>
        <fullName evidence="10">Uncharacterized protein</fullName>
    </submittedName>
</protein>
<evidence type="ECO:0000256" key="6">
    <source>
        <dbReference type="ARBA" id="ARBA00023242"/>
    </source>
</evidence>
<feature type="domain" description="Myb-like" evidence="8">
    <location>
        <begin position="9"/>
        <end position="71"/>
    </location>
</feature>
<evidence type="ECO:0000256" key="5">
    <source>
        <dbReference type="ARBA" id="ARBA00023163"/>
    </source>
</evidence>
<evidence type="ECO:0000256" key="4">
    <source>
        <dbReference type="ARBA" id="ARBA00023125"/>
    </source>
</evidence>
<comment type="subcellular location">
    <subcellularLocation>
        <location evidence="1">Nucleus</location>
    </subcellularLocation>
</comment>
<keyword evidence="3" id="KW-0805">Transcription regulation</keyword>
<dbReference type="CDD" id="cd00167">
    <property type="entry name" value="SANT"/>
    <property type="match status" value="1"/>
</dbReference>
<dbReference type="EMBL" id="JAKOGI010000606">
    <property type="protein sequence ID" value="KAJ8432464.1"/>
    <property type="molecule type" value="Genomic_DNA"/>
</dbReference>
<evidence type="ECO:0000256" key="7">
    <source>
        <dbReference type="SAM" id="MobiDB-lite"/>
    </source>
</evidence>